<dbReference type="PANTHER" id="PTHR44688:SF16">
    <property type="entry name" value="DNA-BINDING TRANSCRIPTIONAL ACTIVATOR DEVR_DOSR"/>
    <property type="match status" value="1"/>
</dbReference>
<evidence type="ECO:0000256" key="1">
    <source>
        <dbReference type="ARBA" id="ARBA00023015"/>
    </source>
</evidence>
<dbReference type="CDD" id="cd06170">
    <property type="entry name" value="LuxR_C_like"/>
    <property type="match status" value="1"/>
</dbReference>
<dbReference type="Pfam" id="PF00196">
    <property type="entry name" value="GerE"/>
    <property type="match status" value="1"/>
</dbReference>
<keyword evidence="2" id="KW-0238">DNA-binding</keyword>
<evidence type="ECO:0000313" key="5">
    <source>
        <dbReference type="EMBL" id="SET73881.1"/>
    </source>
</evidence>
<dbReference type="Gene3D" id="1.10.10.10">
    <property type="entry name" value="Winged helix-like DNA-binding domain superfamily/Winged helix DNA-binding domain"/>
    <property type="match status" value="1"/>
</dbReference>
<dbReference type="PANTHER" id="PTHR44688">
    <property type="entry name" value="DNA-BINDING TRANSCRIPTIONAL ACTIVATOR DEVR_DOSR"/>
    <property type="match status" value="1"/>
</dbReference>
<dbReference type="InterPro" id="IPR036388">
    <property type="entry name" value="WH-like_DNA-bd_sf"/>
</dbReference>
<evidence type="ECO:0000259" key="4">
    <source>
        <dbReference type="PROSITE" id="PS50043"/>
    </source>
</evidence>
<dbReference type="AlphaFoldDB" id="A0A1I0GU36"/>
<dbReference type="PROSITE" id="PS50043">
    <property type="entry name" value="HTH_LUXR_2"/>
    <property type="match status" value="1"/>
</dbReference>
<name>A0A1I0GU36_9ACTN</name>
<dbReference type="Proteomes" id="UP000198507">
    <property type="component" value="Unassembled WGS sequence"/>
</dbReference>
<dbReference type="EMBL" id="FOIE01000007">
    <property type="protein sequence ID" value="SET73881.1"/>
    <property type="molecule type" value="Genomic_DNA"/>
</dbReference>
<dbReference type="PRINTS" id="PR00038">
    <property type="entry name" value="HTHLUXR"/>
</dbReference>
<keyword evidence="1" id="KW-0805">Transcription regulation</keyword>
<dbReference type="InterPro" id="IPR000792">
    <property type="entry name" value="Tscrpt_reg_LuxR_C"/>
</dbReference>
<accession>A0A1I0GU36</accession>
<proteinExistence type="predicted"/>
<dbReference type="SUPFAM" id="SSF46894">
    <property type="entry name" value="C-terminal effector domain of the bipartite response regulators"/>
    <property type="match status" value="1"/>
</dbReference>
<evidence type="ECO:0000313" key="6">
    <source>
        <dbReference type="Proteomes" id="UP000198507"/>
    </source>
</evidence>
<reference evidence="6" key="1">
    <citation type="submission" date="2016-10" db="EMBL/GenBank/DDBJ databases">
        <authorList>
            <person name="Varghese N."/>
            <person name="Submissions S."/>
        </authorList>
    </citation>
    <scope>NUCLEOTIDE SEQUENCE [LARGE SCALE GENOMIC DNA]</scope>
    <source>
        <strain evidence="6">DSM 44209</strain>
    </source>
</reference>
<dbReference type="RefSeq" id="WP_245743664.1">
    <property type="nucleotide sequence ID" value="NZ_FOIE01000007.1"/>
</dbReference>
<organism evidence="5 6">
    <name type="scientific">Geodermatophilus poikilotrophus</name>
    <dbReference type="NCBI Taxonomy" id="1333667"/>
    <lineage>
        <taxon>Bacteria</taxon>
        <taxon>Bacillati</taxon>
        <taxon>Actinomycetota</taxon>
        <taxon>Actinomycetes</taxon>
        <taxon>Geodermatophilales</taxon>
        <taxon>Geodermatophilaceae</taxon>
        <taxon>Geodermatophilus</taxon>
    </lineage>
</organism>
<evidence type="ECO:0000256" key="2">
    <source>
        <dbReference type="ARBA" id="ARBA00023125"/>
    </source>
</evidence>
<dbReference type="SMART" id="SM00421">
    <property type="entry name" value="HTH_LUXR"/>
    <property type="match status" value="1"/>
</dbReference>
<dbReference type="GO" id="GO:0006355">
    <property type="term" value="P:regulation of DNA-templated transcription"/>
    <property type="evidence" value="ECO:0007669"/>
    <property type="project" value="InterPro"/>
</dbReference>
<dbReference type="PROSITE" id="PS00622">
    <property type="entry name" value="HTH_LUXR_1"/>
    <property type="match status" value="1"/>
</dbReference>
<keyword evidence="3" id="KW-0804">Transcription</keyword>
<dbReference type="InterPro" id="IPR016032">
    <property type="entry name" value="Sig_transdc_resp-reg_C-effctor"/>
</dbReference>
<sequence>MESQRLVDASPVLRLRRCREFVRSLDEVEDFAGVRDVVLPGLAGLLGSHLAVYHEVDRRTGREVALGWPAETYRAELLGGYPSVMAQHPIVAYTMALPALGEPLRTTDLVSRREWQANAVYREAYRELGVDDQIAFGATDHGSAFSGISVGRSARSFTDWERDLVSLVSPHVVAVLRHARRSPVEVPALQVAPLVVPATVGGRSAPAGATSAVPAGAASARPAGVALTLPAPRRGTTGGDPLTPREREVLRLIAEGRSNQRIGRELYLSPKTVETHVAAVFTKLGLPLHPDDNRRVLAALAWLRAN</sequence>
<feature type="domain" description="HTH luxR-type" evidence="4">
    <location>
        <begin position="235"/>
        <end position="305"/>
    </location>
</feature>
<protein>
    <submittedName>
        <fullName evidence="5">Regulatory protein, luxR family</fullName>
    </submittedName>
</protein>
<dbReference type="GO" id="GO:0003677">
    <property type="term" value="F:DNA binding"/>
    <property type="evidence" value="ECO:0007669"/>
    <property type="project" value="UniProtKB-KW"/>
</dbReference>
<evidence type="ECO:0000256" key="3">
    <source>
        <dbReference type="ARBA" id="ARBA00023163"/>
    </source>
</evidence>
<gene>
    <name evidence="5" type="ORF">SAMN04488546_3487</name>
</gene>
<keyword evidence="6" id="KW-1185">Reference proteome</keyword>